<evidence type="ECO:0000313" key="1">
    <source>
        <dbReference type="EMBL" id="KAF5346465.1"/>
    </source>
</evidence>
<proteinExistence type="predicted"/>
<dbReference type="AlphaFoldDB" id="A0A8H5FR19"/>
<keyword evidence="2" id="KW-1185">Reference proteome</keyword>
<dbReference type="EMBL" id="JAACJO010000031">
    <property type="protein sequence ID" value="KAF5346465.1"/>
    <property type="molecule type" value="Genomic_DNA"/>
</dbReference>
<evidence type="ECO:0000313" key="2">
    <source>
        <dbReference type="Proteomes" id="UP000559027"/>
    </source>
</evidence>
<comment type="caution">
    <text evidence="1">The sequence shown here is derived from an EMBL/GenBank/DDBJ whole genome shotgun (WGS) entry which is preliminary data.</text>
</comment>
<dbReference type="Proteomes" id="UP000559027">
    <property type="component" value="Unassembled WGS sequence"/>
</dbReference>
<reference evidence="1 2" key="1">
    <citation type="journal article" date="2020" name="ISME J.">
        <title>Uncovering the hidden diversity of litter-decomposition mechanisms in mushroom-forming fungi.</title>
        <authorList>
            <person name="Floudas D."/>
            <person name="Bentzer J."/>
            <person name="Ahren D."/>
            <person name="Johansson T."/>
            <person name="Persson P."/>
            <person name="Tunlid A."/>
        </authorList>
    </citation>
    <scope>NUCLEOTIDE SEQUENCE [LARGE SCALE GENOMIC DNA]</scope>
    <source>
        <strain evidence="1 2">CBS 146.42</strain>
    </source>
</reference>
<accession>A0A8H5FR19</accession>
<organism evidence="1 2">
    <name type="scientific">Leucocoprinus leucothites</name>
    <dbReference type="NCBI Taxonomy" id="201217"/>
    <lineage>
        <taxon>Eukaryota</taxon>
        <taxon>Fungi</taxon>
        <taxon>Dikarya</taxon>
        <taxon>Basidiomycota</taxon>
        <taxon>Agaricomycotina</taxon>
        <taxon>Agaricomycetes</taxon>
        <taxon>Agaricomycetidae</taxon>
        <taxon>Agaricales</taxon>
        <taxon>Agaricineae</taxon>
        <taxon>Agaricaceae</taxon>
        <taxon>Leucocoprinus</taxon>
    </lineage>
</organism>
<protein>
    <submittedName>
        <fullName evidence="1">Uncharacterized protein</fullName>
    </submittedName>
</protein>
<gene>
    <name evidence="1" type="ORF">D9756_010071</name>
</gene>
<name>A0A8H5FR19_9AGAR</name>
<sequence>MSNDKYYSAQTWRLSHFLPLAVAKPMNIDDKPEMDEMDIDHLFSPPDLMSVDEWSQAAVDQVNSISHLVSPEPPQKCPDLPLEIQYHIIDIYRVGTPRSLHLSLVAKDWLWFVRGDRFRVIRMGLSRVVTFWHLAMSPLCTIRQAVEVLQLALYPYRPNGDKPDFAALARLLPSLRCLHLDAYDLDFDRTLFKQAFPCVETLVMRRMQNALPGDSYPGFVSEFPSLRRLVIEEIPPNIFLQNNYGAISRERHLPSSLIDLAVTHPRINIMEYLASYPSGKNITTLSFHIVRLENFLHAAVQILKNVGAGLTQLTLQLDNENADLPENIWNFSANINLSTLIIKGQLSYARDRQAWMMQVLERVDSPLRKLVFSIKQLTEHSIQRWWPHAALQALFKRRIDVFQGLEEVMYIARGGMGLGET</sequence>